<dbReference type="Gene3D" id="3.80.10.10">
    <property type="entry name" value="Ribonuclease Inhibitor"/>
    <property type="match status" value="1"/>
</dbReference>
<gene>
    <name evidence="1" type="ORF">EV420DRAFT_993065</name>
</gene>
<dbReference type="GeneID" id="85367820"/>
<evidence type="ECO:0008006" key="3">
    <source>
        <dbReference type="Google" id="ProtNLM"/>
    </source>
</evidence>
<evidence type="ECO:0000313" key="1">
    <source>
        <dbReference type="EMBL" id="KAK0444596.1"/>
    </source>
</evidence>
<proteinExistence type="predicted"/>
<reference evidence="1" key="1">
    <citation type="submission" date="2023-06" db="EMBL/GenBank/DDBJ databases">
        <authorList>
            <consortium name="Lawrence Berkeley National Laboratory"/>
            <person name="Ahrendt S."/>
            <person name="Sahu N."/>
            <person name="Indic B."/>
            <person name="Wong-Bajracharya J."/>
            <person name="Merenyi Z."/>
            <person name="Ke H.-M."/>
            <person name="Monk M."/>
            <person name="Kocsube S."/>
            <person name="Drula E."/>
            <person name="Lipzen A."/>
            <person name="Balint B."/>
            <person name="Henrissat B."/>
            <person name="Andreopoulos B."/>
            <person name="Martin F.M."/>
            <person name="Harder C.B."/>
            <person name="Rigling D."/>
            <person name="Ford K.L."/>
            <person name="Foster G.D."/>
            <person name="Pangilinan J."/>
            <person name="Papanicolaou A."/>
            <person name="Barry K."/>
            <person name="LaButti K."/>
            <person name="Viragh M."/>
            <person name="Koriabine M."/>
            <person name="Yan M."/>
            <person name="Riley R."/>
            <person name="Champramary S."/>
            <person name="Plett K.L."/>
            <person name="Tsai I.J."/>
            <person name="Slot J."/>
            <person name="Sipos G."/>
            <person name="Plett J."/>
            <person name="Nagy L.G."/>
            <person name="Grigoriev I.V."/>
        </authorList>
    </citation>
    <scope>NUCLEOTIDE SEQUENCE</scope>
    <source>
        <strain evidence="1">CCBAS 213</strain>
    </source>
</reference>
<keyword evidence="2" id="KW-1185">Reference proteome</keyword>
<name>A0AA39JMU4_ARMTA</name>
<dbReference type="AlphaFoldDB" id="A0AA39JMU4"/>
<dbReference type="RefSeq" id="XP_060325166.1">
    <property type="nucleotide sequence ID" value="XM_060484272.1"/>
</dbReference>
<sequence length="581" mass="65585">MPASEFLLCTGCDCPNHFMIPSSHSETSPSPIGDISSRADLAHLKKSNEAPSDNEAVALRGIISSCKKRIDSLTKEKSALENFVVDLKRHIHASKQKIIALQNERLQVDAQIHEWQPLLNPIRYVPPEIWSRIFNETIEFPTFPRASWNLDPHTGALSSFRWHLQSVESSLWAIEDVCNKWRNVVLNSPELWSFINIVINDSNFGPNAHRYTRRLGRQLGRTGKRPLSIIISCLDPSIFDGLPSQLTMMLCTFSDSIRYLRLYLPSRMIKTIPSLGLPLPSLQTLFILSTDTENINERLELFPFCPKLRELEFVDIDNPSRSFSLPWQQVTDYRCWSYRNGGPGASTHILSLEQMICLQDCFLQCGLTNPFSNGAGLPSLRRAYRLLDLRSHEDGGETAIQQIMDRLTLPILLQLKVACSAGNTPSFMDGAFAAIRHLIDRSGPPLTLLHFCGARVAVKDLLHIIRSTPTLEDLQLTELRQDTITPELVHALMLNPASGVINVPRLHTLHLSGVTKSGVSLLVDMICSRWILDEGLSKHVSRLKLVKVDSDYDFLEHYSRMTVEPYDISQWIKDGLACEFS</sequence>
<comment type="caution">
    <text evidence="1">The sequence shown here is derived from an EMBL/GenBank/DDBJ whole genome shotgun (WGS) entry which is preliminary data.</text>
</comment>
<protein>
    <recommendedName>
        <fullName evidence="3">F-box domain-containing protein</fullName>
    </recommendedName>
</protein>
<accession>A0AA39JMU4</accession>
<evidence type="ECO:0000313" key="2">
    <source>
        <dbReference type="Proteomes" id="UP001175211"/>
    </source>
</evidence>
<dbReference type="Proteomes" id="UP001175211">
    <property type="component" value="Unassembled WGS sequence"/>
</dbReference>
<dbReference type="EMBL" id="JAUEPS010000053">
    <property type="protein sequence ID" value="KAK0444596.1"/>
    <property type="molecule type" value="Genomic_DNA"/>
</dbReference>
<dbReference type="InterPro" id="IPR032675">
    <property type="entry name" value="LRR_dom_sf"/>
</dbReference>
<organism evidence="1 2">
    <name type="scientific">Armillaria tabescens</name>
    <name type="common">Ringless honey mushroom</name>
    <name type="synonym">Agaricus tabescens</name>
    <dbReference type="NCBI Taxonomy" id="1929756"/>
    <lineage>
        <taxon>Eukaryota</taxon>
        <taxon>Fungi</taxon>
        <taxon>Dikarya</taxon>
        <taxon>Basidiomycota</taxon>
        <taxon>Agaricomycotina</taxon>
        <taxon>Agaricomycetes</taxon>
        <taxon>Agaricomycetidae</taxon>
        <taxon>Agaricales</taxon>
        <taxon>Marasmiineae</taxon>
        <taxon>Physalacriaceae</taxon>
        <taxon>Desarmillaria</taxon>
    </lineage>
</organism>